<dbReference type="GO" id="GO:0046872">
    <property type="term" value="F:metal ion binding"/>
    <property type="evidence" value="ECO:0007669"/>
    <property type="project" value="UniProtKB-KW"/>
</dbReference>
<protein>
    <submittedName>
        <fullName evidence="6">Cobalamin-binding protein</fullName>
    </submittedName>
</protein>
<feature type="non-terminal residue" evidence="6">
    <location>
        <position position="133"/>
    </location>
</feature>
<dbReference type="Pfam" id="PF02607">
    <property type="entry name" value="B12-binding_2"/>
    <property type="match status" value="1"/>
</dbReference>
<sequence length="133" mass="14370">MEESYQILKEITEAVMNGNASLVINLVNIALKEGIEVKTILDALASGVIILGEKLSNKEAFLPELVVGFEAFQEGLKIIEPLLKKLPKEGKKIKVVLGTVKGDIHNIGKNIVKVMLEAAGCEVYDIGVDVSPE</sequence>
<reference evidence="5 7" key="2">
    <citation type="journal article" date="2019" name="Nat. Microbiol.">
        <title>Wide diversity of methane and short-chain alkane metabolisms in uncultured archaea.</title>
        <authorList>
            <person name="Borrel G."/>
            <person name="Adam P.S."/>
            <person name="McKay L.J."/>
            <person name="Chen L.X."/>
            <person name="Sierra-Garcia I.N."/>
            <person name="Sieber C.M."/>
            <person name="Letourneur Q."/>
            <person name="Ghozlane A."/>
            <person name="Andersen G.L."/>
            <person name="Li W.J."/>
            <person name="Hallam S.J."/>
            <person name="Muyzer G."/>
            <person name="de Oliveira V.M."/>
            <person name="Inskeep W.P."/>
            <person name="Banfield J.F."/>
            <person name="Gribaldo S."/>
        </authorList>
    </citation>
    <scope>NUCLEOTIDE SEQUENCE [LARGE SCALE GENOMIC DNA]</scope>
    <source>
        <strain evidence="5">Verst-YHS</strain>
    </source>
</reference>
<dbReference type="PANTHER" id="PTHR45833:SF1">
    <property type="entry name" value="METHIONINE SYNTHASE"/>
    <property type="match status" value="1"/>
</dbReference>
<dbReference type="PANTHER" id="PTHR45833">
    <property type="entry name" value="METHIONINE SYNTHASE"/>
    <property type="match status" value="1"/>
</dbReference>
<dbReference type="PROSITE" id="PS51337">
    <property type="entry name" value="B12_BINDING_NTER"/>
    <property type="match status" value="1"/>
</dbReference>
<dbReference type="GO" id="GO:0005829">
    <property type="term" value="C:cytosol"/>
    <property type="evidence" value="ECO:0007669"/>
    <property type="project" value="TreeGrafter"/>
</dbReference>
<dbReference type="GO" id="GO:0046653">
    <property type="term" value="P:tetrahydrofolate metabolic process"/>
    <property type="evidence" value="ECO:0007669"/>
    <property type="project" value="TreeGrafter"/>
</dbReference>
<dbReference type="GO" id="GO:0050667">
    <property type="term" value="P:homocysteine metabolic process"/>
    <property type="evidence" value="ECO:0007669"/>
    <property type="project" value="TreeGrafter"/>
</dbReference>
<dbReference type="SMART" id="SM01018">
    <property type="entry name" value="B12-binding_2"/>
    <property type="match status" value="1"/>
</dbReference>
<dbReference type="InterPro" id="IPR036724">
    <property type="entry name" value="Cobalamin-bd_sf"/>
</dbReference>
<feature type="domain" description="B12-binding" evidence="3">
    <location>
        <begin position="92"/>
        <end position="133"/>
    </location>
</feature>
<dbReference type="InterPro" id="IPR006158">
    <property type="entry name" value="Cobalamin-bd"/>
</dbReference>
<dbReference type="Gene3D" id="1.10.1240.10">
    <property type="entry name" value="Methionine synthase domain"/>
    <property type="match status" value="1"/>
</dbReference>
<organism evidence="6 8">
    <name type="scientific">Thermoproteota archaeon</name>
    <dbReference type="NCBI Taxonomy" id="2056631"/>
    <lineage>
        <taxon>Archaea</taxon>
        <taxon>Thermoproteota</taxon>
    </lineage>
</organism>
<evidence type="ECO:0000313" key="6">
    <source>
        <dbReference type="EMBL" id="TDA40499.1"/>
    </source>
</evidence>
<evidence type="ECO:0000256" key="1">
    <source>
        <dbReference type="ARBA" id="ARBA00022723"/>
    </source>
</evidence>
<evidence type="ECO:0000313" key="8">
    <source>
        <dbReference type="Proteomes" id="UP000317265"/>
    </source>
</evidence>
<dbReference type="Proteomes" id="UP000317265">
    <property type="component" value="Unassembled WGS sequence"/>
</dbReference>
<dbReference type="Pfam" id="PF02310">
    <property type="entry name" value="B12-binding"/>
    <property type="match status" value="1"/>
</dbReference>
<dbReference type="InterPro" id="IPR050554">
    <property type="entry name" value="Met_Synthase/Corrinoid"/>
</dbReference>
<reference evidence="6 8" key="1">
    <citation type="journal article" date="2019" name="Nat. Microbiol.">
        <title>Expanding anaerobic alkane metabolism in the domain of Archaea.</title>
        <authorList>
            <person name="Wang Y."/>
            <person name="Wegener G."/>
            <person name="Hou J."/>
            <person name="Wang F."/>
            <person name="Xiao X."/>
        </authorList>
    </citation>
    <scope>NUCLEOTIDE SEQUENCE [LARGE SCALE GENOMIC DNA]</scope>
    <source>
        <strain evidence="6">WYZ-LMO11</strain>
    </source>
</reference>
<feature type="domain" description="B12-binding N-terminal" evidence="4">
    <location>
        <begin position="1"/>
        <end position="91"/>
    </location>
</feature>
<keyword evidence="1" id="KW-0479">Metal-binding</keyword>
<dbReference type="SUPFAM" id="SSF47644">
    <property type="entry name" value="Methionine synthase domain"/>
    <property type="match status" value="1"/>
</dbReference>
<evidence type="ECO:0000259" key="3">
    <source>
        <dbReference type="PROSITE" id="PS51332"/>
    </source>
</evidence>
<dbReference type="Proteomes" id="UP000316080">
    <property type="component" value="Unassembled WGS sequence"/>
</dbReference>
<dbReference type="InterPro" id="IPR036594">
    <property type="entry name" value="Meth_synthase_dom"/>
</dbReference>
<dbReference type="EMBL" id="RXIH01000032">
    <property type="protein sequence ID" value="RZN55956.1"/>
    <property type="molecule type" value="Genomic_DNA"/>
</dbReference>
<proteinExistence type="predicted"/>
<accession>A0A523BHU1</accession>
<evidence type="ECO:0000259" key="4">
    <source>
        <dbReference type="PROSITE" id="PS51337"/>
    </source>
</evidence>
<dbReference type="EMBL" id="QNVI01000002">
    <property type="protein sequence ID" value="TDA40499.1"/>
    <property type="molecule type" value="Genomic_DNA"/>
</dbReference>
<dbReference type="GO" id="GO:0031419">
    <property type="term" value="F:cobalamin binding"/>
    <property type="evidence" value="ECO:0007669"/>
    <property type="project" value="InterPro"/>
</dbReference>
<dbReference type="AlphaFoldDB" id="A0A523BHU1"/>
<name>A0A523BHU1_9CREN</name>
<gene>
    <name evidence="6" type="ORF">DSO09_00030</name>
    <name evidence="5" type="ORF">EF809_03720</name>
</gene>
<dbReference type="Gene3D" id="3.40.50.280">
    <property type="entry name" value="Cobalamin-binding domain"/>
    <property type="match status" value="1"/>
</dbReference>
<dbReference type="SUPFAM" id="SSF52242">
    <property type="entry name" value="Cobalamin (vitamin B12)-binding domain"/>
    <property type="match status" value="1"/>
</dbReference>
<comment type="caution">
    <text evidence="6">The sequence shown here is derived from an EMBL/GenBank/DDBJ whole genome shotgun (WGS) entry which is preliminary data.</text>
</comment>
<dbReference type="GO" id="GO:0008705">
    <property type="term" value="F:methionine synthase activity"/>
    <property type="evidence" value="ECO:0007669"/>
    <property type="project" value="TreeGrafter"/>
</dbReference>
<evidence type="ECO:0000256" key="2">
    <source>
        <dbReference type="ARBA" id="ARBA00023285"/>
    </source>
</evidence>
<dbReference type="InterPro" id="IPR003759">
    <property type="entry name" value="Cbl-bd_cap"/>
</dbReference>
<evidence type="ECO:0000313" key="7">
    <source>
        <dbReference type="Proteomes" id="UP000316080"/>
    </source>
</evidence>
<evidence type="ECO:0000313" key="5">
    <source>
        <dbReference type="EMBL" id="RZN55956.1"/>
    </source>
</evidence>
<keyword evidence="2" id="KW-0170">Cobalt</keyword>
<dbReference type="PROSITE" id="PS51332">
    <property type="entry name" value="B12_BINDING"/>
    <property type="match status" value="1"/>
</dbReference>